<dbReference type="GO" id="GO:0006032">
    <property type="term" value="P:chitin catabolic process"/>
    <property type="evidence" value="ECO:0007669"/>
    <property type="project" value="UniProtKB-KW"/>
</dbReference>
<comment type="caution">
    <text evidence="14">Lacks conserved residue(s) required for the propagation of feature annotation.</text>
</comment>
<feature type="disulfide bond" evidence="14">
    <location>
        <begin position="32"/>
        <end position="44"/>
    </location>
</feature>
<evidence type="ECO:0000256" key="2">
    <source>
        <dbReference type="ARBA" id="ARBA00009373"/>
    </source>
</evidence>
<dbReference type="PROSITE" id="PS50941">
    <property type="entry name" value="CHIT_BIND_I_2"/>
    <property type="match status" value="1"/>
</dbReference>
<evidence type="ECO:0000256" key="4">
    <source>
        <dbReference type="ARBA" id="ARBA00022669"/>
    </source>
</evidence>
<sequence length="491" mass="52007">MALKNDLLITFFLLGIVALAIPRNVVSQNCNCAPNLCCSQFGFCGTGDQYCGKGCRAGPCTSSGGSGSGGGSSVANIVTAEFFDGIKNQAGGDCAGKSFYTRDGFLNAVSSFPEFGSGSADNSKREIAAFFAHVTHETGHLCFVEEIDKSNAYCDKGNTQYPCAPGKFYYGRGPLQLTWNYNYGAAGKAIGFDGLNSPETVAKDPAISFKTALWFWMTNVHSVVNQGFGATIQKVNGALECNGKQPQLVQTRIGYYTDYCKKFGVSPGENLSSGPCTSSGGGSGGSGSGGSVANIVTAEFFDGIKNQAGGDCVGKSFYTRDGFLNAVSSFPEFGSGSADNSKREIAAFFAHVTHETGHLCFVEEIDKSNAYCDQGNTQYPCAPGKSYYGRGPIQLTWNYNYGAAGQAIGFDGLNSPETVANDAAISFKTALWFWMTNVHSVVNQGFGATIQKVNGALECNGRQPQTVQTRIGYYTDYCQKFGVSPGENLSC</sequence>
<reference evidence="17" key="1">
    <citation type="journal article" date="2023" name="Plant J.">
        <title>Genome sequences and population genomics provide insights into the demographic history, inbreeding, and mutation load of two 'living fossil' tree species of Dipteronia.</title>
        <authorList>
            <person name="Feng Y."/>
            <person name="Comes H.P."/>
            <person name="Chen J."/>
            <person name="Zhu S."/>
            <person name="Lu R."/>
            <person name="Zhang X."/>
            <person name="Li P."/>
            <person name="Qiu J."/>
            <person name="Olsen K.M."/>
            <person name="Qiu Y."/>
        </authorList>
    </citation>
    <scope>NUCLEOTIDE SEQUENCE</scope>
    <source>
        <strain evidence="17">NBL</strain>
    </source>
</reference>
<dbReference type="SUPFAM" id="SSF57016">
    <property type="entry name" value="Plant lectins/antimicrobial peptides"/>
    <property type="match status" value="1"/>
</dbReference>
<dbReference type="Proteomes" id="UP001281410">
    <property type="component" value="Unassembled WGS sequence"/>
</dbReference>
<keyword evidence="7" id="KW-0611">Plant defense</keyword>
<keyword evidence="10" id="KW-0325">Glycoprotein</keyword>
<evidence type="ECO:0000256" key="14">
    <source>
        <dbReference type="PROSITE-ProRule" id="PRU00261"/>
    </source>
</evidence>
<feature type="domain" description="Chitin-binding type-1" evidence="16">
    <location>
        <begin position="27"/>
        <end position="62"/>
    </location>
</feature>
<dbReference type="InterPro" id="IPR023346">
    <property type="entry name" value="Lysozyme-like_dom_sf"/>
</dbReference>
<dbReference type="AlphaFoldDB" id="A0AAE0A565"/>
<dbReference type="GO" id="GO:0000272">
    <property type="term" value="P:polysaccharide catabolic process"/>
    <property type="evidence" value="ECO:0007669"/>
    <property type="project" value="UniProtKB-KW"/>
</dbReference>
<evidence type="ECO:0000256" key="9">
    <source>
        <dbReference type="ARBA" id="ARBA00023157"/>
    </source>
</evidence>
<evidence type="ECO:0000313" key="18">
    <source>
        <dbReference type="Proteomes" id="UP001281410"/>
    </source>
</evidence>
<dbReference type="SMART" id="SM00270">
    <property type="entry name" value="ChtBD1"/>
    <property type="match status" value="1"/>
</dbReference>
<dbReference type="GO" id="GO:0006952">
    <property type="term" value="P:defense response"/>
    <property type="evidence" value="ECO:0007669"/>
    <property type="project" value="UniProtKB-KW"/>
</dbReference>
<evidence type="ECO:0000256" key="5">
    <source>
        <dbReference type="ARBA" id="ARBA00022729"/>
    </source>
</evidence>
<dbReference type="CDD" id="cd00325">
    <property type="entry name" value="chitinase_GH19"/>
    <property type="match status" value="2"/>
</dbReference>
<feature type="disulfide bond" evidence="14">
    <location>
        <begin position="37"/>
        <end position="51"/>
    </location>
</feature>
<dbReference type="GO" id="GO:0008061">
    <property type="term" value="F:chitin binding"/>
    <property type="evidence" value="ECO:0007669"/>
    <property type="project" value="UniProtKB-UniRule"/>
</dbReference>
<dbReference type="InterPro" id="IPR000726">
    <property type="entry name" value="Glyco_hydro_19_cat"/>
</dbReference>
<dbReference type="FunFam" id="3.30.20.10:FF:000001">
    <property type="entry name" value="Endochitinase (Chitinase)"/>
    <property type="match status" value="2"/>
</dbReference>
<name>A0AAE0A565_9ROSI</name>
<dbReference type="InterPro" id="IPR018371">
    <property type="entry name" value="Chitin-binding_1_CS"/>
</dbReference>
<dbReference type="PROSITE" id="PS00026">
    <property type="entry name" value="CHIT_BIND_I_1"/>
    <property type="match status" value="1"/>
</dbReference>
<comment type="caution">
    <text evidence="17">The sequence shown here is derived from an EMBL/GenBank/DDBJ whole genome shotgun (WGS) entry which is preliminary data.</text>
</comment>
<feature type="signal peptide" evidence="15">
    <location>
        <begin position="1"/>
        <end position="27"/>
    </location>
</feature>
<evidence type="ECO:0000256" key="15">
    <source>
        <dbReference type="SAM" id="SignalP"/>
    </source>
</evidence>
<dbReference type="PANTHER" id="PTHR22595">
    <property type="entry name" value="CHITINASE-RELATED"/>
    <property type="match status" value="1"/>
</dbReference>
<evidence type="ECO:0000256" key="3">
    <source>
        <dbReference type="ARBA" id="ARBA00012729"/>
    </source>
</evidence>
<organism evidence="17 18">
    <name type="scientific">Dipteronia sinensis</name>
    <dbReference type="NCBI Taxonomy" id="43782"/>
    <lineage>
        <taxon>Eukaryota</taxon>
        <taxon>Viridiplantae</taxon>
        <taxon>Streptophyta</taxon>
        <taxon>Embryophyta</taxon>
        <taxon>Tracheophyta</taxon>
        <taxon>Spermatophyta</taxon>
        <taxon>Magnoliopsida</taxon>
        <taxon>eudicotyledons</taxon>
        <taxon>Gunneridae</taxon>
        <taxon>Pentapetalae</taxon>
        <taxon>rosids</taxon>
        <taxon>malvids</taxon>
        <taxon>Sapindales</taxon>
        <taxon>Sapindaceae</taxon>
        <taxon>Hippocastanoideae</taxon>
        <taxon>Acereae</taxon>
        <taxon>Dipteronia</taxon>
    </lineage>
</organism>
<keyword evidence="11" id="KW-0119">Carbohydrate metabolism</keyword>
<evidence type="ECO:0000256" key="12">
    <source>
        <dbReference type="ARBA" id="ARBA00023295"/>
    </source>
</evidence>
<dbReference type="InterPro" id="IPR001002">
    <property type="entry name" value="Chitin-bd_1"/>
</dbReference>
<keyword evidence="9 14" id="KW-1015">Disulfide bond</keyword>
<dbReference type="PANTHER" id="PTHR22595:SF197">
    <property type="entry name" value="CHITINASE FAMILY PROTEIN"/>
    <property type="match status" value="1"/>
</dbReference>
<keyword evidence="12" id="KW-0326">Glycosidase</keyword>
<evidence type="ECO:0000256" key="11">
    <source>
        <dbReference type="ARBA" id="ARBA00023277"/>
    </source>
</evidence>
<dbReference type="InterPro" id="IPR036861">
    <property type="entry name" value="Endochitinase-like_sf"/>
</dbReference>
<dbReference type="Pfam" id="PF00187">
    <property type="entry name" value="Chitin_bind_1"/>
    <property type="match status" value="1"/>
</dbReference>
<evidence type="ECO:0000256" key="1">
    <source>
        <dbReference type="ARBA" id="ARBA00000822"/>
    </source>
</evidence>
<dbReference type="CDD" id="cd00035">
    <property type="entry name" value="ChtBD1"/>
    <property type="match status" value="1"/>
</dbReference>
<comment type="similarity">
    <text evidence="2">Belongs to the glycosyl hydrolase 19 family. Chitinase class I subfamily.</text>
</comment>
<dbReference type="EC" id="3.2.1.14" evidence="3"/>
<protein>
    <recommendedName>
        <fullName evidence="3">chitinase</fullName>
        <ecNumber evidence="3">3.2.1.14</ecNumber>
    </recommendedName>
</protein>
<evidence type="ECO:0000259" key="16">
    <source>
        <dbReference type="PROSITE" id="PS50941"/>
    </source>
</evidence>
<keyword evidence="13" id="KW-0624">Polysaccharide degradation</keyword>
<accession>A0AAE0A565</accession>
<gene>
    <name evidence="17" type="ORF">Dsin_018361</name>
</gene>
<dbReference type="Gene3D" id="1.10.530.10">
    <property type="match status" value="2"/>
</dbReference>
<dbReference type="GO" id="GO:0016998">
    <property type="term" value="P:cell wall macromolecule catabolic process"/>
    <property type="evidence" value="ECO:0007669"/>
    <property type="project" value="InterPro"/>
</dbReference>
<dbReference type="FunFam" id="3.30.60.10:FF:000004">
    <property type="entry name" value="Endochitinase At2g43590"/>
    <property type="match status" value="1"/>
</dbReference>
<comment type="catalytic activity">
    <reaction evidence="1">
        <text>Random endo-hydrolysis of N-acetyl-beta-D-glucosaminide (1-&gt;4)-beta-linkages in chitin and chitodextrins.</text>
        <dbReference type="EC" id="3.2.1.14"/>
    </reaction>
</comment>
<dbReference type="EMBL" id="JANJYJ010000006">
    <property type="protein sequence ID" value="KAK3204315.1"/>
    <property type="molecule type" value="Genomic_DNA"/>
</dbReference>
<evidence type="ECO:0000256" key="8">
    <source>
        <dbReference type="ARBA" id="ARBA00023024"/>
    </source>
</evidence>
<feature type="chain" id="PRO_5042002112" description="chitinase" evidence="15">
    <location>
        <begin position="28"/>
        <end position="491"/>
    </location>
</feature>
<dbReference type="Pfam" id="PF00182">
    <property type="entry name" value="Glyco_hydro_19"/>
    <property type="match status" value="4"/>
</dbReference>
<evidence type="ECO:0000256" key="13">
    <source>
        <dbReference type="ARBA" id="ARBA00023326"/>
    </source>
</evidence>
<dbReference type="PROSITE" id="PS00774">
    <property type="entry name" value="CHITINASE_19_2"/>
    <property type="match status" value="2"/>
</dbReference>
<evidence type="ECO:0000256" key="10">
    <source>
        <dbReference type="ARBA" id="ARBA00023180"/>
    </source>
</evidence>
<dbReference type="GO" id="GO:0008843">
    <property type="term" value="F:endochitinase activity"/>
    <property type="evidence" value="ECO:0007669"/>
    <property type="project" value="UniProtKB-EC"/>
</dbReference>
<dbReference type="Gene3D" id="3.30.60.10">
    <property type="entry name" value="Endochitinase-like"/>
    <property type="match status" value="1"/>
</dbReference>
<keyword evidence="5 15" id="KW-0732">Signal</keyword>
<keyword evidence="6" id="KW-0378">Hydrolase</keyword>
<keyword evidence="4 14" id="KW-0147">Chitin-binding</keyword>
<evidence type="ECO:0000313" key="17">
    <source>
        <dbReference type="EMBL" id="KAK3204315.1"/>
    </source>
</evidence>
<dbReference type="PROSITE" id="PS00773">
    <property type="entry name" value="CHITINASE_19_1"/>
    <property type="match status" value="2"/>
</dbReference>
<evidence type="ECO:0000256" key="7">
    <source>
        <dbReference type="ARBA" id="ARBA00022821"/>
    </source>
</evidence>
<dbReference type="Gene3D" id="3.30.20.10">
    <property type="entry name" value="Endochitinase, domain 2"/>
    <property type="match status" value="2"/>
</dbReference>
<proteinExistence type="inferred from homology"/>
<dbReference type="SUPFAM" id="SSF53955">
    <property type="entry name" value="Lysozyme-like"/>
    <property type="match status" value="2"/>
</dbReference>
<keyword evidence="18" id="KW-1185">Reference proteome</keyword>
<keyword evidence="8" id="KW-0146">Chitin degradation</keyword>
<evidence type="ECO:0000256" key="6">
    <source>
        <dbReference type="ARBA" id="ARBA00022801"/>
    </source>
</evidence>